<sequence length="204" mass="23971">MDPGEKQTPVCICNITTHDLRSIPIKPQHSPHHASWSDFVYAVGPVFWLFRQQIEGRSLEECKSEAVDFARIVWTRWLAIWPEDTLIERKKLIQDIKWESEFHRQYVRINAKQDVKPELWNEAIDPAIAASNFERWADSEYVLSLQPPPPPPPTPIPPSPYDGLSVEDAVNKFEQELDEYRKAHGFVEEKEDKEEDEDWILEWH</sequence>
<organism evidence="2 3">
    <name type="scientific">Marasmius crinis-equi</name>
    <dbReference type="NCBI Taxonomy" id="585013"/>
    <lineage>
        <taxon>Eukaryota</taxon>
        <taxon>Fungi</taxon>
        <taxon>Dikarya</taxon>
        <taxon>Basidiomycota</taxon>
        <taxon>Agaricomycotina</taxon>
        <taxon>Agaricomycetes</taxon>
        <taxon>Agaricomycetidae</taxon>
        <taxon>Agaricales</taxon>
        <taxon>Marasmiineae</taxon>
        <taxon>Marasmiaceae</taxon>
        <taxon>Marasmius</taxon>
    </lineage>
</organism>
<name>A0ABR3EKR8_9AGAR</name>
<accession>A0ABR3EKR8</accession>
<evidence type="ECO:0000313" key="3">
    <source>
        <dbReference type="Proteomes" id="UP001465976"/>
    </source>
</evidence>
<feature type="compositionally biased region" description="Pro residues" evidence="1">
    <location>
        <begin position="146"/>
        <end position="160"/>
    </location>
</feature>
<gene>
    <name evidence="2" type="ORF">V5O48_018582</name>
</gene>
<evidence type="ECO:0000313" key="2">
    <source>
        <dbReference type="EMBL" id="KAL0563487.1"/>
    </source>
</evidence>
<keyword evidence="3" id="KW-1185">Reference proteome</keyword>
<evidence type="ECO:0000256" key="1">
    <source>
        <dbReference type="SAM" id="MobiDB-lite"/>
    </source>
</evidence>
<protein>
    <submittedName>
        <fullName evidence="2">Uncharacterized protein</fullName>
    </submittedName>
</protein>
<comment type="caution">
    <text evidence="2">The sequence shown here is derived from an EMBL/GenBank/DDBJ whole genome shotgun (WGS) entry which is preliminary data.</text>
</comment>
<dbReference type="EMBL" id="JBAHYK010003451">
    <property type="protein sequence ID" value="KAL0563487.1"/>
    <property type="molecule type" value="Genomic_DNA"/>
</dbReference>
<dbReference type="Proteomes" id="UP001465976">
    <property type="component" value="Unassembled WGS sequence"/>
</dbReference>
<feature type="region of interest" description="Disordered" evidence="1">
    <location>
        <begin position="145"/>
        <end position="164"/>
    </location>
</feature>
<reference evidence="2 3" key="1">
    <citation type="submission" date="2024-02" db="EMBL/GenBank/DDBJ databases">
        <title>A draft genome for the cacao thread blight pathogen Marasmius crinis-equi.</title>
        <authorList>
            <person name="Cohen S.P."/>
            <person name="Baruah I.K."/>
            <person name="Amoako-Attah I."/>
            <person name="Bukari Y."/>
            <person name="Meinhardt L.W."/>
            <person name="Bailey B.A."/>
        </authorList>
    </citation>
    <scope>NUCLEOTIDE SEQUENCE [LARGE SCALE GENOMIC DNA]</scope>
    <source>
        <strain evidence="2 3">GH-76</strain>
    </source>
</reference>
<proteinExistence type="predicted"/>